<dbReference type="PANTHER" id="PTHR23150">
    <property type="entry name" value="SULFATASE MODIFYING FACTOR 1, 2"/>
    <property type="match status" value="1"/>
</dbReference>
<dbReference type="InterPro" id="IPR042095">
    <property type="entry name" value="SUMF_sf"/>
</dbReference>
<gene>
    <name evidence="3" type="ORF">MICAF_3400006</name>
</gene>
<name>I4H7G4_MICAE</name>
<proteinExistence type="predicted"/>
<dbReference type="AlphaFoldDB" id="I4H7G4"/>
<dbReference type="NCBIfam" id="NF041121">
    <property type="entry name" value="SAV_2336_NTERM"/>
    <property type="match status" value="1"/>
</dbReference>
<dbReference type="RefSeq" id="WP_002787893.1">
    <property type="nucleotide sequence ID" value="NZ_HE973360.1"/>
</dbReference>
<accession>I4H7G4</accession>
<dbReference type="SUPFAM" id="SSF56436">
    <property type="entry name" value="C-type lectin-like"/>
    <property type="match status" value="1"/>
</dbReference>
<evidence type="ECO:0000313" key="3">
    <source>
        <dbReference type="EMBL" id="CCI17988.1"/>
    </source>
</evidence>
<feature type="region of interest" description="Disordered" evidence="1">
    <location>
        <begin position="36"/>
        <end position="105"/>
    </location>
</feature>
<sequence length="848" mass="95236">MEGKKAIWWEDEREMAELIWCAAYLDRIIAPWSIEQSEQSEATSSNDKEDNQSSGSGEETPPPGAIESTIPVVHPENIDRPTQTPQKRDSVESDRSSPVRVPDPFPRLEPAAISKAILPLARRVPGLRADELDIEVTVERTAEAGGLPMLAFRPPLERWLEVHLLIDRSPPMEFWGDLAGGMTTLFRWQGFFRDVRVWWFETGENEARLLSGAGQIERNPRSLVAPSGNRLFIVLTDTLGKAWRSGSAFATLADLGKEHPVTIAHIFPQQLWQRTALEGAILRPLIAPGPASANATLQVGERLRTKQILYRFPIFNLSPAHFATWAKFIAGSGGNSIQGVLMGATTAGVNMGETGEEEAAAPEAESPEELLRGFLIDASPLSRELAKVLAAVPLIPPVMRLAQRRFLPDSKHWHLAEVFFSGLVQKSIFSPEAATVPDAWYDFHPGIRQLLLADSANRRTIDIWRGIGDYIRDHYGEFRDFSALIPNPQGSLEDAVSDRSLYFAEVDAAVLRTWGGEYADIAQNIEERVRQRKQEILTPEKLLKFSFETLYVDKRGEITKRESLEAYYYQEPLGEGIEPLTMVAIPGGEFLMGSPGEKDDNESEKPQHLVSVSAFYLSQTPITRAQWRFVAHLPREGKDLDSDPARFKQSDNNPVERVSWDDAIEFCARLSRHTGKNYRLPSEAEWEYACRAGTTTPFHFGETITGELANYNSSRVYQQERAKESPKKTTPVRSYPPNAFGLYDMHGNVWEWCLDPWHSDYQGAPPTDGSVWDEKNIDNRYENLLNSTNELLTNKQGRDWHKQRRVRRGGSWDNEPKKCRSACRIGDTPSLASKSGGFRVVCGAGRTL</sequence>
<feature type="compositionally biased region" description="Basic and acidic residues" evidence="1">
    <location>
        <begin position="86"/>
        <end position="97"/>
    </location>
</feature>
<feature type="domain" description="Sulfatase-modifying factor enzyme-like" evidence="2">
    <location>
        <begin position="581"/>
        <end position="841"/>
    </location>
</feature>
<evidence type="ECO:0000256" key="1">
    <source>
        <dbReference type="SAM" id="MobiDB-lite"/>
    </source>
</evidence>
<dbReference type="PANTHER" id="PTHR23150:SF19">
    <property type="entry name" value="FORMYLGLYCINE-GENERATING ENZYME"/>
    <property type="match status" value="1"/>
</dbReference>
<dbReference type="HOGENOM" id="CLU_007840_0_0_3"/>
<dbReference type="InterPro" id="IPR005532">
    <property type="entry name" value="SUMF_dom"/>
</dbReference>
<reference evidence="3 4" key="1">
    <citation type="submission" date="2012-04" db="EMBL/GenBank/DDBJ databases">
        <authorList>
            <person name="Genoscope - CEA"/>
        </authorList>
    </citation>
    <scope>NUCLEOTIDE SEQUENCE [LARGE SCALE GENOMIC DNA]</scope>
    <source>
        <strain evidence="3 4">9807</strain>
    </source>
</reference>
<organism evidence="3 4">
    <name type="scientific">Microcystis aeruginosa PCC 9807</name>
    <dbReference type="NCBI Taxonomy" id="1160283"/>
    <lineage>
        <taxon>Bacteria</taxon>
        <taxon>Bacillati</taxon>
        <taxon>Cyanobacteriota</taxon>
        <taxon>Cyanophyceae</taxon>
        <taxon>Oscillatoriophycideae</taxon>
        <taxon>Chroococcales</taxon>
        <taxon>Microcystaceae</taxon>
        <taxon>Microcystis</taxon>
    </lineage>
</organism>
<dbReference type="InterPro" id="IPR047738">
    <property type="entry name" value="SAV_2336-like_N"/>
</dbReference>
<dbReference type="Pfam" id="PF03781">
    <property type="entry name" value="FGE-sulfatase"/>
    <property type="match status" value="1"/>
</dbReference>
<dbReference type="EMBL" id="CAIM01000269">
    <property type="protein sequence ID" value="CCI17988.1"/>
    <property type="molecule type" value="Genomic_DNA"/>
</dbReference>
<dbReference type="Proteomes" id="UP000003613">
    <property type="component" value="Unassembled WGS sequence"/>
</dbReference>
<dbReference type="InterPro" id="IPR051043">
    <property type="entry name" value="Sulfatase_Mod_Factor_Kinase"/>
</dbReference>
<dbReference type="Gene3D" id="3.90.1580.10">
    <property type="entry name" value="paralog of FGE (formylglycine-generating enzyme)"/>
    <property type="match status" value="1"/>
</dbReference>
<comment type="caution">
    <text evidence="3">The sequence shown here is derived from an EMBL/GenBank/DDBJ whole genome shotgun (WGS) entry which is preliminary data.</text>
</comment>
<evidence type="ECO:0000259" key="2">
    <source>
        <dbReference type="Pfam" id="PF03781"/>
    </source>
</evidence>
<evidence type="ECO:0000313" key="4">
    <source>
        <dbReference type="Proteomes" id="UP000003613"/>
    </source>
</evidence>
<feature type="compositionally biased region" description="Polar residues" evidence="1">
    <location>
        <begin position="36"/>
        <end position="45"/>
    </location>
</feature>
<dbReference type="InterPro" id="IPR016187">
    <property type="entry name" value="CTDL_fold"/>
</dbReference>
<protein>
    <recommendedName>
        <fullName evidence="2">Sulfatase-modifying factor enzyme-like domain-containing protein</fullName>
    </recommendedName>
</protein>
<dbReference type="GO" id="GO:0120147">
    <property type="term" value="F:formylglycine-generating oxidase activity"/>
    <property type="evidence" value="ECO:0007669"/>
    <property type="project" value="TreeGrafter"/>
</dbReference>